<dbReference type="Pfam" id="PF00512">
    <property type="entry name" value="HisKA"/>
    <property type="match status" value="1"/>
</dbReference>
<reference evidence="18 19" key="1">
    <citation type="submission" date="2019-05" db="EMBL/GenBank/DDBJ databases">
        <title>Arcobacter cibarius and Arcobacter thereius providing challenges in identification an antibiotic susceptibility and Quinolone resistance.</title>
        <authorList>
            <person name="Busch A."/>
            <person name="Hanel I."/>
            <person name="Hotzel H."/>
            <person name="Tomaso H."/>
        </authorList>
    </citation>
    <scope>NUCLEOTIDE SEQUENCE [LARGE SCALE GENOMIC DNA]</scope>
    <source>
        <strain evidence="18 19">16CS0831-2</strain>
    </source>
</reference>
<evidence type="ECO:0000256" key="13">
    <source>
        <dbReference type="ARBA" id="ARBA00023136"/>
    </source>
</evidence>
<protein>
    <recommendedName>
        <fullName evidence="3">histidine kinase</fullName>
        <ecNumber evidence="3">2.7.13.3</ecNumber>
    </recommendedName>
</protein>
<dbReference type="EMBL" id="CP054051">
    <property type="protein sequence ID" value="QKJ26379.1"/>
    <property type="molecule type" value="Genomic_DNA"/>
</dbReference>
<dbReference type="InterPro" id="IPR036890">
    <property type="entry name" value="HATPase_C_sf"/>
</dbReference>
<gene>
    <name evidence="17" type="primary">cprS</name>
    <name evidence="17" type="ORF">ACBT_0412</name>
    <name evidence="18" type="ORF">FE247_00410</name>
</gene>
<dbReference type="NCBIfam" id="NF038389">
    <property type="entry name" value="ArsS_fam_HK"/>
    <property type="match status" value="1"/>
</dbReference>
<dbReference type="InterPro" id="IPR036097">
    <property type="entry name" value="HisK_dim/P_sf"/>
</dbReference>
<feature type="domain" description="HAMP" evidence="16">
    <location>
        <begin position="157"/>
        <end position="209"/>
    </location>
</feature>
<dbReference type="CDD" id="cd06225">
    <property type="entry name" value="HAMP"/>
    <property type="match status" value="1"/>
</dbReference>
<organism evidence="17 20">
    <name type="scientific">Aliarcobacter cibarius</name>
    <dbReference type="NCBI Taxonomy" id="255507"/>
    <lineage>
        <taxon>Bacteria</taxon>
        <taxon>Pseudomonadati</taxon>
        <taxon>Campylobacterota</taxon>
        <taxon>Epsilonproteobacteria</taxon>
        <taxon>Campylobacterales</taxon>
        <taxon>Arcobacteraceae</taxon>
        <taxon>Aliarcobacter</taxon>
    </lineage>
</organism>
<dbReference type="Gene3D" id="1.10.287.130">
    <property type="match status" value="1"/>
</dbReference>
<keyword evidence="10" id="KW-0067">ATP-binding</keyword>
<evidence type="ECO:0000256" key="4">
    <source>
        <dbReference type="ARBA" id="ARBA00022475"/>
    </source>
</evidence>
<dbReference type="STRING" id="1442598.GCA_000522465_01529"/>
<dbReference type="PROSITE" id="PS50885">
    <property type="entry name" value="HAMP"/>
    <property type="match status" value="1"/>
</dbReference>
<accession>A0A5J6RHW5</accession>
<reference evidence="17 20" key="2">
    <citation type="submission" date="2020-05" db="EMBL/GenBank/DDBJ databases">
        <title>Complete genome sequencing of Campylobacter and Arcobacter type strains.</title>
        <authorList>
            <person name="Miller W.G."/>
            <person name="Yee E."/>
        </authorList>
    </citation>
    <scope>NUCLEOTIDE SEQUENCE [LARGE SCALE GENOMIC DNA]</scope>
    <source>
        <strain evidence="17 20">LMG 21996</strain>
    </source>
</reference>
<dbReference type="GO" id="GO:0005524">
    <property type="term" value="F:ATP binding"/>
    <property type="evidence" value="ECO:0007669"/>
    <property type="project" value="UniProtKB-KW"/>
</dbReference>
<dbReference type="InterPro" id="IPR047994">
    <property type="entry name" value="ArsS-like"/>
</dbReference>
<dbReference type="Gene3D" id="3.30.565.10">
    <property type="entry name" value="Histidine kinase-like ATPase, C-terminal domain"/>
    <property type="match status" value="1"/>
</dbReference>
<evidence type="ECO:0000259" key="15">
    <source>
        <dbReference type="PROSITE" id="PS50109"/>
    </source>
</evidence>
<evidence type="ECO:0000256" key="10">
    <source>
        <dbReference type="ARBA" id="ARBA00022840"/>
    </source>
</evidence>
<evidence type="ECO:0000256" key="3">
    <source>
        <dbReference type="ARBA" id="ARBA00012438"/>
    </source>
</evidence>
<dbReference type="Pfam" id="PF00672">
    <property type="entry name" value="HAMP"/>
    <property type="match status" value="1"/>
</dbReference>
<evidence type="ECO:0000256" key="2">
    <source>
        <dbReference type="ARBA" id="ARBA00004651"/>
    </source>
</evidence>
<evidence type="ECO:0000313" key="18">
    <source>
        <dbReference type="EMBL" id="TLT01867.1"/>
    </source>
</evidence>
<keyword evidence="5" id="KW-0597">Phosphoprotein</keyword>
<dbReference type="EC" id="2.7.13.3" evidence="3"/>
<dbReference type="GO" id="GO:0005886">
    <property type="term" value="C:plasma membrane"/>
    <property type="evidence" value="ECO:0007669"/>
    <property type="project" value="UniProtKB-SubCell"/>
</dbReference>
<dbReference type="InterPro" id="IPR003660">
    <property type="entry name" value="HAMP_dom"/>
</dbReference>
<dbReference type="Pfam" id="PF02518">
    <property type="entry name" value="HATPase_c"/>
    <property type="match status" value="1"/>
</dbReference>
<dbReference type="PANTHER" id="PTHR45528">
    <property type="entry name" value="SENSOR HISTIDINE KINASE CPXA"/>
    <property type="match status" value="1"/>
</dbReference>
<feature type="transmembrane region" description="Helical" evidence="14">
    <location>
        <begin position="7"/>
        <end position="30"/>
    </location>
</feature>
<evidence type="ECO:0000256" key="14">
    <source>
        <dbReference type="SAM" id="Phobius"/>
    </source>
</evidence>
<keyword evidence="9 17" id="KW-0418">Kinase</keyword>
<evidence type="ECO:0000256" key="11">
    <source>
        <dbReference type="ARBA" id="ARBA00022989"/>
    </source>
</evidence>
<dbReference type="CDD" id="cd00075">
    <property type="entry name" value="HATPase"/>
    <property type="match status" value="1"/>
</dbReference>
<keyword evidence="11 14" id="KW-1133">Transmembrane helix</keyword>
<dbReference type="InterPro" id="IPR050398">
    <property type="entry name" value="HssS/ArlS-like"/>
</dbReference>
<sequence>MIKNISINTFVNIIFTLAFISIFVTFAMFIRYDKERHDSNLQNRYEMIAENFLILFQDHPTKERLVDLYKKFNIRPIDNRDRILEIINNAQELTITQNYLGTYRVYKYDETFYIYVQQYGYNIMLKDTKYHNYSIAFISAGFILALLIFLILYEILTRKLKPLKILNRQIIEFSKGNKDIKLNYTGNDEIGTIARSFNEAINIINNQSKSKDLFMRNMMHELKTPITKAMFIAETLENEKTRDNLQKAFRRMDDIIKELATVEKLTSKNTMIYKEDVDFLTIFDKTIDLMLINPNNIEKNIENFTFNVDIYMMSIALKNLIDNALKFSTDKKAKIEANNKSIKVASKGEALKNSLDYYTDAFYQEEKRSNGFGLGLYIVKAIVNLHKYKLVYKHKDGYNYFIIDMEK</sequence>
<keyword evidence="13 14" id="KW-0472">Membrane</keyword>
<evidence type="ECO:0000313" key="19">
    <source>
        <dbReference type="Proteomes" id="UP000305417"/>
    </source>
</evidence>
<evidence type="ECO:0000256" key="9">
    <source>
        <dbReference type="ARBA" id="ARBA00022777"/>
    </source>
</evidence>
<dbReference type="CDD" id="cd00082">
    <property type="entry name" value="HisKA"/>
    <property type="match status" value="1"/>
</dbReference>
<evidence type="ECO:0000313" key="17">
    <source>
        <dbReference type="EMBL" id="QKJ26379.1"/>
    </source>
</evidence>
<feature type="transmembrane region" description="Helical" evidence="14">
    <location>
        <begin position="133"/>
        <end position="156"/>
    </location>
</feature>
<dbReference type="Proteomes" id="UP000509513">
    <property type="component" value="Chromosome"/>
</dbReference>
<keyword evidence="4" id="KW-1003">Cell membrane</keyword>
<dbReference type="GO" id="GO:0000155">
    <property type="term" value="F:phosphorelay sensor kinase activity"/>
    <property type="evidence" value="ECO:0007669"/>
    <property type="project" value="InterPro"/>
</dbReference>
<comment type="catalytic activity">
    <reaction evidence="1">
        <text>ATP + protein L-histidine = ADP + protein N-phospho-L-histidine.</text>
        <dbReference type="EC" id="2.7.13.3"/>
    </reaction>
</comment>
<evidence type="ECO:0000259" key="16">
    <source>
        <dbReference type="PROSITE" id="PS50885"/>
    </source>
</evidence>
<dbReference type="KEGG" id="acib:ACBT_0412"/>
<dbReference type="PROSITE" id="PS50109">
    <property type="entry name" value="HIS_KIN"/>
    <property type="match status" value="1"/>
</dbReference>
<dbReference type="SUPFAM" id="SSF158472">
    <property type="entry name" value="HAMP domain-like"/>
    <property type="match status" value="1"/>
</dbReference>
<evidence type="ECO:0000256" key="8">
    <source>
        <dbReference type="ARBA" id="ARBA00022741"/>
    </source>
</evidence>
<dbReference type="EMBL" id="VBUC01000001">
    <property type="protein sequence ID" value="TLT01867.1"/>
    <property type="molecule type" value="Genomic_DNA"/>
</dbReference>
<keyword evidence="12" id="KW-0902">Two-component regulatory system</keyword>
<dbReference type="Proteomes" id="UP000305417">
    <property type="component" value="Unassembled WGS sequence"/>
</dbReference>
<evidence type="ECO:0000256" key="12">
    <source>
        <dbReference type="ARBA" id="ARBA00023012"/>
    </source>
</evidence>
<dbReference type="InterPro" id="IPR003661">
    <property type="entry name" value="HisK_dim/P_dom"/>
</dbReference>
<dbReference type="InterPro" id="IPR003594">
    <property type="entry name" value="HATPase_dom"/>
</dbReference>
<keyword evidence="7 14" id="KW-0812">Transmembrane</keyword>
<name>A0A5J6RHW5_9BACT</name>
<comment type="subcellular location">
    <subcellularLocation>
        <location evidence="2">Cell membrane</location>
        <topology evidence="2">Multi-pass membrane protein</topology>
    </subcellularLocation>
</comment>
<keyword evidence="19" id="KW-1185">Reference proteome</keyword>
<dbReference type="SUPFAM" id="SSF47384">
    <property type="entry name" value="Homodimeric domain of signal transducing histidine kinase"/>
    <property type="match status" value="1"/>
</dbReference>
<dbReference type="SUPFAM" id="SSF55874">
    <property type="entry name" value="ATPase domain of HSP90 chaperone/DNA topoisomerase II/histidine kinase"/>
    <property type="match status" value="1"/>
</dbReference>
<dbReference type="SMART" id="SM00388">
    <property type="entry name" value="HisKA"/>
    <property type="match status" value="1"/>
</dbReference>
<dbReference type="AlphaFoldDB" id="A0A5J6RHW5"/>
<dbReference type="OrthoDB" id="9812241at2"/>
<evidence type="ECO:0000256" key="6">
    <source>
        <dbReference type="ARBA" id="ARBA00022679"/>
    </source>
</evidence>
<dbReference type="Gene3D" id="6.10.340.10">
    <property type="match status" value="1"/>
</dbReference>
<keyword evidence="6" id="KW-0808">Transferase</keyword>
<feature type="domain" description="Histidine kinase" evidence="15">
    <location>
        <begin position="217"/>
        <end position="407"/>
    </location>
</feature>
<evidence type="ECO:0000313" key="20">
    <source>
        <dbReference type="Proteomes" id="UP000509513"/>
    </source>
</evidence>
<proteinExistence type="predicted"/>
<dbReference type="RefSeq" id="WP_024775611.1">
    <property type="nucleotide sequence ID" value="NZ_CP043857.1"/>
</dbReference>
<dbReference type="InterPro" id="IPR005467">
    <property type="entry name" value="His_kinase_dom"/>
</dbReference>
<keyword evidence="8" id="KW-0547">Nucleotide-binding</keyword>
<evidence type="ECO:0000256" key="7">
    <source>
        <dbReference type="ARBA" id="ARBA00022692"/>
    </source>
</evidence>
<dbReference type="PANTHER" id="PTHR45528:SF1">
    <property type="entry name" value="SENSOR HISTIDINE KINASE CPXA"/>
    <property type="match status" value="1"/>
</dbReference>
<evidence type="ECO:0000256" key="1">
    <source>
        <dbReference type="ARBA" id="ARBA00000085"/>
    </source>
</evidence>
<evidence type="ECO:0000256" key="5">
    <source>
        <dbReference type="ARBA" id="ARBA00022553"/>
    </source>
</evidence>